<dbReference type="EMBL" id="CAEZTG010000053">
    <property type="protein sequence ID" value="CAB4563483.1"/>
    <property type="molecule type" value="Genomic_DNA"/>
</dbReference>
<dbReference type="PANTHER" id="PTHR44656">
    <property type="entry name" value="DEHYDROGENASE/REDUCTASE SDR FAMILY MEMBER 12"/>
    <property type="match status" value="1"/>
</dbReference>
<dbReference type="PRINTS" id="PR00081">
    <property type="entry name" value="GDHRDH"/>
</dbReference>
<dbReference type="EMBL" id="CAEZXE010000003">
    <property type="protein sequence ID" value="CAB4666220.1"/>
    <property type="molecule type" value="Genomic_DNA"/>
</dbReference>
<evidence type="ECO:0000313" key="2">
    <source>
        <dbReference type="EMBL" id="CAB4566682.1"/>
    </source>
</evidence>
<organism evidence="1">
    <name type="scientific">freshwater metagenome</name>
    <dbReference type="NCBI Taxonomy" id="449393"/>
    <lineage>
        <taxon>unclassified sequences</taxon>
        <taxon>metagenomes</taxon>
        <taxon>ecological metagenomes</taxon>
    </lineage>
</organism>
<dbReference type="EMBL" id="CAEZTR010000009">
    <property type="protein sequence ID" value="CAB4566682.1"/>
    <property type="molecule type" value="Genomic_DNA"/>
</dbReference>
<dbReference type="EMBL" id="CAEZVV010000002">
    <property type="protein sequence ID" value="CAB4633755.1"/>
    <property type="molecule type" value="Genomic_DNA"/>
</dbReference>
<dbReference type="Pfam" id="PF00106">
    <property type="entry name" value="adh_short"/>
    <property type="match status" value="1"/>
</dbReference>
<dbReference type="PANTHER" id="PTHR44656:SF7">
    <property type="entry name" value="DEHYDROGENASE_REDUCTASE SDR FAMILY MEMBER 12"/>
    <property type="match status" value="1"/>
</dbReference>
<reference evidence="1" key="1">
    <citation type="submission" date="2020-05" db="EMBL/GenBank/DDBJ databases">
        <authorList>
            <person name="Chiriac C."/>
            <person name="Salcher M."/>
            <person name="Ghai R."/>
            <person name="Kavagutti S V."/>
        </authorList>
    </citation>
    <scope>NUCLEOTIDE SEQUENCE</scope>
</reference>
<dbReference type="InterPro" id="IPR036291">
    <property type="entry name" value="NAD(P)-bd_dom_sf"/>
</dbReference>
<dbReference type="InterPro" id="IPR002347">
    <property type="entry name" value="SDR_fam"/>
</dbReference>
<dbReference type="Gene3D" id="3.40.50.720">
    <property type="entry name" value="NAD(P)-binding Rossmann-like Domain"/>
    <property type="match status" value="1"/>
</dbReference>
<evidence type="ECO:0000313" key="4">
    <source>
        <dbReference type="EMBL" id="CAB4666220.1"/>
    </source>
</evidence>
<proteinExistence type="predicted"/>
<accession>A0A6J6DMW9</accession>
<protein>
    <submittedName>
        <fullName evidence="1">Unannotated protein</fullName>
    </submittedName>
</protein>
<name>A0A6J6DMW9_9ZZZZ</name>
<evidence type="ECO:0000313" key="1">
    <source>
        <dbReference type="EMBL" id="CAB4563483.1"/>
    </source>
</evidence>
<dbReference type="InterPro" id="IPR052992">
    <property type="entry name" value="SDR_member_12"/>
</dbReference>
<sequence length="329" mass="35393">MDPRLERSLASLSDALMEAVIIPSWSGLGYSARRHLEGWDDQVQARMDGQVVVLTGFTSGIGLAAATRFGELGATLHLVGRDPSRTSSTAEALSHQGFDVHTSIADMGDLDAVRSIAAEIASAHEHLDALIHNAGALSAEYAVSPQGFEMTVASQVLGPFLLTSLLLPLLEAGESRGRVITVASGGMYPEKLDVEKLLAGPDSYDGVRAYARAKRAQVELNVEWARRCGSKAIFQAMHPGWVDTPGVVKSLPRFHSITKPVLRSAEAGADTIVWLADVDENELGANGGFWLDRHRRSITKIPGTGASQSERNRIWQWCEDNSGSGRQPS</sequence>
<evidence type="ECO:0000313" key="3">
    <source>
        <dbReference type="EMBL" id="CAB4633755.1"/>
    </source>
</evidence>
<dbReference type="SUPFAM" id="SSF51735">
    <property type="entry name" value="NAD(P)-binding Rossmann-fold domains"/>
    <property type="match status" value="1"/>
</dbReference>
<gene>
    <name evidence="1" type="ORF">UFOPK1603_00730</name>
    <name evidence="2" type="ORF">UFOPK1711_00252</name>
    <name evidence="3" type="ORF">UFOPK2143_00083</name>
    <name evidence="4" type="ORF">UFOPK2350_00070</name>
</gene>
<dbReference type="AlphaFoldDB" id="A0A6J6DMW9"/>